<dbReference type="PROSITE" id="PS50882">
    <property type="entry name" value="YTH"/>
    <property type="match status" value="1"/>
</dbReference>
<dbReference type="Gene3D" id="3.10.590.10">
    <property type="entry name" value="ph1033 like domains"/>
    <property type="match status" value="1"/>
</dbReference>
<comment type="similarity">
    <text evidence="1">Belongs to the YTHDF family.</text>
</comment>
<evidence type="ECO:0000313" key="5">
    <source>
        <dbReference type="Proteomes" id="UP001159364"/>
    </source>
</evidence>
<gene>
    <name evidence="4" type="ORF">K2173_026907</name>
</gene>
<evidence type="ECO:0000256" key="1">
    <source>
        <dbReference type="RuleBase" id="RU369095"/>
    </source>
</evidence>
<proteinExistence type="inferred from homology"/>
<comment type="caution">
    <text evidence="4">The sequence shown here is derived from an EMBL/GenBank/DDBJ whole genome shotgun (WGS) entry which is preliminary data.</text>
</comment>
<feature type="region of interest" description="Disordered" evidence="2">
    <location>
        <begin position="1"/>
        <end position="34"/>
    </location>
</feature>
<feature type="compositionally biased region" description="Polar residues" evidence="2">
    <location>
        <begin position="19"/>
        <end position="29"/>
    </location>
</feature>
<dbReference type="InterPro" id="IPR045168">
    <property type="entry name" value="YTH_prot"/>
</dbReference>
<dbReference type="CDD" id="cd21134">
    <property type="entry name" value="YTH"/>
    <property type="match status" value="1"/>
</dbReference>
<evidence type="ECO:0000256" key="2">
    <source>
        <dbReference type="SAM" id="MobiDB-lite"/>
    </source>
</evidence>
<feature type="domain" description="YTH" evidence="3">
    <location>
        <begin position="329"/>
        <end position="468"/>
    </location>
</feature>
<evidence type="ECO:0000313" key="4">
    <source>
        <dbReference type="EMBL" id="KAJ8771730.1"/>
    </source>
</evidence>
<dbReference type="Proteomes" id="UP001159364">
    <property type="component" value="Linkage Group LG02"/>
</dbReference>
<dbReference type="AlphaFoldDB" id="A0AAV8TXM5"/>
<name>A0AAV8TXM5_9ROSI</name>
<comment type="function">
    <text evidence="1">Specifically recognizes and binds N6-methyladenosine (m6A)-containing RNAs, and regulates mRNA stability. M6A is a modification present at internal sites of mRNAs and some non-coding RNAs and plays a role in mRNA stability and processing.</text>
</comment>
<dbReference type="GO" id="GO:0005737">
    <property type="term" value="C:cytoplasm"/>
    <property type="evidence" value="ECO:0007669"/>
    <property type="project" value="TreeGrafter"/>
</dbReference>
<accession>A0AAV8TXM5</accession>
<protein>
    <recommendedName>
        <fullName evidence="1">YTH domain-containing family protein</fullName>
    </recommendedName>
</protein>
<dbReference type="EMBL" id="JAIWQS010000002">
    <property type="protein sequence ID" value="KAJ8771730.1"/>
    <property type="molecule type" value="Genomic_DNA"/>
</dbReference>
<keyword evidence="5" id="KW-1185">Reference proteome</keyword>
<dbReference type="GO" id="GO:1990247">
    <property type="term" value="F:N6-methyladenosine-containing RNA reader activity"/>
    <property type="evidence" value="ECO:0007669"/>
    <property type="project" value="UniProtKB-UniRule"/>
</dbReference>
<keyword evidence="1" id="KW-0694">RNA-binding</keyword>
<reference evidence="4 5" key="1">
    <citation type="submission" date="2021-09" db="EMBL/GenBank/DDBJ databases">
        <title>Genomic insights and catalytic innovation underlie evolution of tropane alkaloids biosynthesis.</title>
        <authorList>
            <person name="Wang Y.-J."/>
            <person name="Tian T."/>
            <person name="Huang J.-P."/>
            <person name="Huang S.-X."/>
        </authorList>
    </citation>
    <scope>NUCLEOTIDE SEQUENCE [LARGE SCALE GENOMIC DNA]</scope>
    <source>
        <strain evidence="4">KIB-2018</strain>
        <tissue evidence="4">Leaf</tissue>
    </source>
</reference>
<dbReference type="PANTHER" id="PTHR12357:SF82">
    <property type="entry name" value="YTH DOMAIN-CONTAINING FAMILY PROTEIN"/>
    <property type="match status" value="1"/>
</dbReference>
<organism evidence="4 5">
    <name type="scientific">Erythroxylum novogranatense</name>
    <dbReference type="NCBI Taxonomy" id="1862640"/>
    <lineage>
        <taxon>Eukaryota</taxon>
        <taxon>Viridiplantae</taxon>
        <taxon>Streptophyta</taxon>
        <taxon>Embryophyta</taxon>
        <taxon>Tracheophyta</taxon>
        <taxon>Spermatophyta</taxon>
        <taxon>Magnoliopsida</taxon>
        <taxon>eudicotyledons</taxon>
        <taxon>Gunneridae</taxon>
        <taxon>Pentapetalae</taxon>
        <taxon>rosids</taxon>
        <taxon>fabids</taxon>
        <taxon>Malpighiales</taxon>
        <taxon>Erythroxylaceae</taxon>
        <taxon>Erythroxylum</taxon>
    </lineage>
</organism>
<sequence>MAAPSSPSDKTADFLENLSLESQPNTAENETAKEGIYPDNGTVIYHDGYGYTALGAYPSSNSPVPPMGQDGQLYGTQQYEYPNPFYQPPPSATALYSSSQAINSQGEVPTDAARMSGETTTGNAKYAVNTLNKHSGPKPFRPNNQHSLNLNASQRRGNCPTGFPSSGYQDPRFAYEGFQSPFPWLNATGSGFSSPLNSFPSRPASALGQASGFMNYVYPNNRMYGHYGNRAGSFGYNSWSSGRGWVLVDNKYKSSCRCYGNENIDGLSELNRGPRGKGSKNQKEFGPVAETVVGQNVLLADNNKEVNPSQIIEKEQYTGEDFVVDYLDAKFFVIKSYSEDDVHKSIKYNVWSSTPNGNRKLDAAYREVKAESGGYPIFLVFSVLDAKPAVGLTGDIDKIATTKTQNVRESSDESLVRESVGLAVAGLVKVKVVEENVSSSAPENYVNDSKLVVSSENDVISNVVASAC</sequence>
<dbReference type="Pfam" id="PF04146">
    <property type="entry name" value="YTH"/>
    <property type="match status" value="1"/>
</dbReference>
<dbReference type="GO" id="GO:0061157">
    <property type="term" value="P:mRNA destabilization"/>
    <property type="evidence" value="ECO:0007669"/>
    <property type="project" value="TreeGrafter"/>
</dbReference>
<dbReference type="PANTHER" id="PTHR12357">
    <property type="entry name" value="YTH YT521-B HOMOLOGY DOMAIN-CONTAINING"/>
    <property type="match status" value="1"/>
</dbReference>
<dbReference type="GO" id="GO:0003729">
    <property type="term" value="F:mRNA binding"/>
    <property type="evidence" value="ECO:0007669"/>
    <property type="project" value="UniProtKB-UniRule"/>
</dbReference>
<evidence type="ECO:0000259" key="3">
    <source>
        <dbReference type="PROSITE" id="PS50882"/>
    </source>
</evidence>
<dbReference type="InterPro" id="IPR007275">
    <property type="entry name" value="YTH_domain"/>
</dbReference>